<proteinExistence type="predicted"/>
<gene>
    <name evidence="1" type="ORF">JKF63_04501</name>
</gene>
<dbReference type="Proteomes" id="UP000674318">
    <property type="component" value="Unassembled WGS sequence"/>
</dbReference>
<evidence type="ECO:0000313" key="1">
    <source>
        <dbReference type="EMBL" id="KAG5502734.1"/>
    </source>
</evidence>
<sequence length="295" mass="32811">MRRSVTVAHQRHRFGGAFQRAMETQENLGRRSEEQGACMEWAPVLLPSVETPPPIARPAETAAFFMASFDPFVFSYSVFDFPSILHRTAELKEHELLVRPESMLISPRSLFLQPNARFRLGSERHRCLGQVLQSLLLEHDESDRSPVSRATALGVECPLIAPFLRCVCLCVETQHPFALQAAYVFEELLSTGFVSPTLFLGGTYQDRSATLASLLQVAASEFGSESVLFTGLLLGKGSRPPLHAGAVGRLIARTLSTAERRRLDWDLKARGSFREKLKPVKGWTLGHPPTSPQQK</sequence>
<reference evidence="1 2" key="1">
    <citation type="submission" date="2021-02" db="EMBL/GenBank/DDBJ databases">
        <title>Porcisia hertigi Genome sequencing and assembly.</title>
        <authorList>
            <person name="Almutairi H."/>
            <person name="Gatherer D."/>
        </authorList>
    </citation>
    <scope>NUCLEOTIDE SEQUENCE [LARGE SCALE GENOMIC DNA]</scope>
    <source>
        <strain evidence="1 2">C119</strain>
    </source>
</reference>
<name>A0A836I4E7_9TRYP</name>
<dbReference type="GeneID" id="94290562"/>
<evidence type="ECO:0000313" key="2">
    <source>
        <dbReference type="Proteomes" id="UP000674318"/>
    </source>
</evidence>
<comment type="caution">
    <text evidence="1">The sequence shown here is derived from an EMBL/GenBank/DDBJ whole genome shotgun (WGS) entry which is preliminary data.</text>
</comment>
<dbReference type="EMBL" id="JAFJZO010000025">
    <property type="protein sequence ID" value="KAG5502734.1"/>
    <property type="molecule type" value="Genomic_DNA"/>
</dbReference>
<organism evidence="1 2">
    <name type="scientific">Porcisia hertigi</name>
    <dbReference type="NCBI Taxonomy" id="2761500"/>
    <lineage>
        <taxon>Eukaryota</taxon>
        <taxon>Discoba</taxon>
        <taxon>Euglenozoa</taxon>
        <taxon>Kinetoplastea</taxon>
        <taxon>Metakinetoplastina</taxon>
        <taxon>Trypanosomatida</taxon>
        <taxon>Trypanosomatidae</taxon>
        <taxon>Leishmaniinae</taxon>
        <taxon>Porcisia</taxon>
    </lineage>
</organism>
<dbReference type="AlphaFoldDB" id="A0A836I4E7"/>
<dbReference type="KEGG" id="phet:94290562"/>
<accession>A0A836I4E7</accession>
<protein>
    <submittedName>
        <fullName evidence="1">Uncharacterized protein</fullName>
    </submittedName>
</protein>
<dbReference type="RefSeq" id="XP_067756506.1">
    <property type="nucleotide sequence ID" value="XM_067900485.1"/>
</dbReference>
<keyword evidence="2" id="KW-1185">Reference proteome</keyword>
<dbReference type="OrthoDB" id="272344at2759"/>